<reference evidence="2 3" key="1">
    <citation type="submission" date="2023-03" db="EMBL/GenBank/DDBJ databases">
        <title>Genome insight into feeding habits of ladybird beetles.</title>
        <authorList>
            <person name="Li H.-S."/>
            <person name="Huang Y.-H."/>
            <person name="Pang H."/>
        </authorList>
    </citation>
    <scope>NUCLEOTIDE SEQUENCE [LARGE SCALE GENOMIC DNA]</scope>
    <source>
        <strain evidence="2">SYSU_2023b</strain>
        <tissue evidence="2">Whole body</tissue>
    </source>
</reference>
<proteinExistence type="predicted"/>
<keyword evidence="1" id="KW-0472">Membrane</keyword>
<organism evidence="2 3">
    <name type="scientific">Henosepilachna vigintioctopunctata</name>
    <dbReference type="NCBI Taxonomy" id="420089"/>
    <lineage>
        <taxon>Eukaryota</taxon>
        <taxon>Metazoa</taxon>
        <taxon>Ecdysozoa</taxon>
        <taxon>Arthropoda</taxon>
        <taxon>Hexapoda</taxon>
        <taxon>Insecta</taxon>
        <taxon>Pterygota</taxon>
        <taxon>Neoptera</taxon>
        <taxon>Endopterygota</taxon>
        <taxon>Coleoptera</taxon>
        <taxon>Polyphaga</taxon>
        <taxon>Cucujiformia</taxon>
        <taxon>Coccinelloidea</taxon>
        <taxon>Coccinellidae</taxon>
        <taxon>Epilachninae</taxon>
        <taxon>Epilachnini</taxon>
        <taxon>Henosepilachna</taxon>
    </lineage>
</organism>
<comment type="caution">
    <text evidence="2">The sequence shown here is derived from an EMBL/GenBank/DDBJ whole genome shotgun (WGS) entry which is preliminary data.</text>
</comment>
<protein>
    <submittedName>
        <fullName evidence="2">Uncharacterized protein</fullName>
    </submittedName>
</protein>
<accession>A0AAW1TU36</accession>
<keyword evidence="1" id="KW-0812">Transmembrane</keyword>
<keyword evidence="1" id="KW-1133">Transmembrane helix</keyword>
<evidence type="ECO:0000256" key="1">
    <source>
        <dbReference type="SAM" id="Phobius"/>
    </source>
</evidence>
<keyword evidence="3" id="KW-1185">Reference proteome</keyword>
<evidence type="ECO:0000313" key="2">
    <source>
        <dbReference type="EMBL" id="KAK9870674.1"/>
    </source>
</evidence>
<name>A0AAW1TU36_9CUCU</name>
<gene>
    <name evidence="2" type="ORF">WA026_008234</name>
</gene>
<sequence length="170" mass="19189">MSGLARAILMPVYAGVVGGLFFVFGILRNDHVGTNSMEIVENGMKRIIFNVSFSERESETLMTSHQRALISVAAAKISRCLQEDTVYRENDILPPSGNKGNRPGRLHFLEKPPASSKQTIPHHVTRENHKTQQYVPKLQKDGIERETNQLRKVIFGYSFSNAERCSKMSR</sequence>
<dbReference type="EMBL" id="JARQZJ010000003">
    <property type="protein sequence ID" value="KAK9870674.1"/>
    <property type="molecule type" value="Genomic_DNA"/>
</dbReference>
<dbReference type="AlphaFoldDB" id="A0AAW1TU36"/>
<feature type="transmembrane region" description="Helical" evidence="1">
    <location>
        <begin position="7"/>
        <end position="27"/>
    </location>
</feature>
<dbReference type="Proteomes" id="UP001431783">
    <property type="component" value="Unassembled WGS sequence"/>
</dbReference>
<evidence type="ECO:0000313" key="3">
    <source>
        <dbReference type="Proteomes" id="UP001431783"/>
    </source>
</evidence>